<comment type="caution">
    <text evidence="1">The sequence shown here is derived from an EMBL/GenBank/DDBJ whole genome shotgun (WGS) entry which is preliminary data.</text>
</comment>
<protein>
    <submittedName>
        <fullName evidence="1">Uncharacterized protein</fullName>
    </submittedName>
</protein>
<dbReference type="RefSeq" id="WP_095542542.1">
    <property type="nucleotide sequence ID" value="NZ_NSJC01000009.1"/>
</dbReference>
<evidence type="ECO:0000313" key="1">
    <source>
        <dbReference type="EMBL" id="PAX16496.1"/>
    </source>
</evidence>
<proteinExistence type="predicted"/>
<dbReference type="AlphaFoldDB" id="A0A2A2T4L6"/>
<gene>
    <name evidence="1" type="ORF">CLI92_09205</name>
</gene>
<organism evidence="1 2">
    <name type="scientific">Vandammella animalimorsus</name>
    <dbReference type="NCBI Taxonomy" id="2029117"/>
    <lineage>
        <taxon>Bacteria</taxon>
        <taxon>Pseudomonadati</taxon>
        <taxon>Pseudomonadota</taxon>
        <taxon>Betaproteobacteria</taxon>
        <taxon>Burkholderiales</taxon>
        <taxon>Comamonadaceae</taxon>
        <taxon>Vandammella</taxon>
    </lineage>
</organism>
<sequence length="236" mass="26489">MIESLPPAPQANPFLERRIRQEIDKLGRTDRLAADMANCHLEATLGNRPALWRAIREMEQNGFTEHAGYTKIFYYATALKAGQAHKFLPFALKARPYSASRLLPVLESIGAFQSITALMRQAKEDNIMLQAHKEFERAQSATRIMDELGVTDDIIAQSIDQVGTLLEEKGISTQGHTLLFTLPAEHPIQQPFIHMTYDLPVSIEEAEQLSQELAERIILADLFVSPGFTISFQGKI</sequence>
<evidence type="ECO:0000313" key="2">
    <source>
        <dbReference type="Proteomes" id="UP000217780"/>
    </source>
</evidence>
<dbReference type="Proteomes" id="UP000217780">
    <property type="component" value="Unassembled WGS sequence"/>
</dbReference>
<accession>A0A2A2T4L6</accession>
<dbReference type="GeneID" id="93874813"/>
<reference evidence="1 2" key="1">
    <citation type="submission" date="2017-08" db="EMBL/GenBank/DDBJ databases">
        <title>WGS of Clinical strains of the CDC Group NO-1 linked to zoonotic infections in humans.</title>
        <authorList>
            <person name="Bernier A.-M."/>
            <person name="Bernard K."/>
        </authorList>
    </citation>
    <scope>NUCLEOTIDE SEQUENCE [LARGE SCALE GENOMIC DNA]</scope>
    <source>
        <strain evidence="1 2">NML91-0035</strain>
    </source>
</reference>
<dbReference type="EMBL" id="NTBI01000007">
    <property type="protein sequence ID" value="PAX16496.1"/>
    <property type="molecule type" value="Genomic_DNA"/>
</dbReference>
<name>A0A2A2T4L6_9BURK</name>